<dbReference type="InterPro" id="IPR051016">
    <property type="entry name" value="Diverse_Substrate_AcTransf"/>
</dbReference>
<evidence type="ECO:0000259" key="3">
    <source>
        <dbReference type="PROSITE" id="PS51186"/>
    </source>
</evidence>
<dbReference type="InterPro" id="IPR016181">
    <property type="entry name" value="Acyl_CoA_acyltransferase"/>
</dbReference>
<feature type="domain" description="N-acetyltransferase" evidence="3">
    <location>
        <begin position="29"/>
        <end position="184"/>
    </location>
</feature>
<keyword evidence="1 4" id="KW-0808">Transferase</keyword>
<dbReference type="InterPro" id="IPR000182">
    <property type="entry name" value="GNAT_dom"/>
</dbReference>
<organism evidence="4 5">
    <name type="scientific">Phyllobacterium sophorae</name>
    <dbReference type="NCBI Taxonomy" id="1520277"/>
    <lineage>
        <taxon>Bacteria</taxon>
        <taxon>Pseudomonadati</taxon>
        <taxon>Pseudomonadota</taxon>
        <taxon>Alphaproteobacteria</taxon>
        <taxon>Hyphomicrobiales</taxon>
        <taxon>Phyllobacteriaceae</taxon>
        <taxon>Phyllobacterium</taxon>
    </lineage>
</organism>
<dbReference type="Proteomes" id="UP000241764">
    <property type="component" value="Unassembled WGS sequence"/>
</dbReference>
<dbReference type="Pfam" id="PF00583">
    <property type="entry name" value="Acetyltransf_1"/>
    <property type="match status" value="1"/>
</dbReference>
<accession>A0A2P7B6H5</accession>
<dbReference type="AlphaFoldDB" id="A0A2P7B6H5"/>
<evidence type="ECO:0000313" key="4">
    <source>
        <dbReference type="EMBL" id="PSH62063.1"/>
    </source>
</evidence>
<dbReference type="SUPFAM" id="SSF55729">
    <property type="entry name" value="Acyl-CoA N-acyltransferases (Nat)"/>
    <property type="match status" value="1"/>
</dbReference>
<sequence>MLREKILDVHRSVKLGLPEDQLRQRENIVKIRVVRPKDFSQLRKLCDEHAALEEVTIADRDLSAQWNSAFFGSPAQLFGWVCDEGGNGPDPLRGYMTASIRLWTWSAKTHLYLDCIYLQPELRRSGIGRAMFRILVQFARESGCHEIQWRTLSSNETGIAFYRSLGAVPITDTMQWSQWSLSVD</sequence>
<dbReference type="PANTHER" id="PTHR10545">
    <property type="entry name" value="DIAMINE N-ACETYLTRANSFERASE"/>
    <property type="match status" value="1"/>
</dbReference>
<evidence type="ECO:0000256" key="2">
    <source>
        <dbReference type="ARBA" id="ARBA00023315"/>
    </source>
</evidence>
<evidence type="ECO:0000313" key="5">
    <source>
        <dbReference type="Proteomes" id="UP000241764"/>
    </source>
</evidence>
<protein>
    <submittedName>
        <fullName evidence="4">GNAT family N-acetyltransferase</fullName>
    </submittedName>
</protein>
<keyword evidence="5" id="KW-1185">Reference proteome</keyword>
<dbReference type="PROSITE" id="PS51186">
    <property type="entry name" value="GNAT"/>
    <property type="match status" value="1"/>
</dbReference>
<gene>
    <name evidence="4" type="ORF">CU103_19550</name>
</gene>
<proteinExistence type="predicted"/>
<comment type="caution">
    <text evidence="4">The sequence shown here is derived from an EMBL/GenBank/DDBJ whole genome shotgun (WGS) entry which is preliminary data.</text>
</comment>
<dbReference type="CDD" id="cd04301">
    <property type="entry name" value="NAT_SF"/>
    <property type="match status" value="1"/>
</dbReference>
<dbReference type="OrthoDB" id="8593648at2"/>
<dbReference type="GO" id="GO:0008080">
    <property type="term" value="F:N-acetyltransferase activity"/>
    <property type="evidence" value="ECO:0007669"/>
    <property type="project" value="UniProtKB-ARBA"/>
</dbReference>
<name>A0A2P7B6H5_9HYPH</name>
<dbReference type="PANTHER" id="PTHR10545:SF29">
    <property type="entry name" value="GH14572P-RELATED"/>
    <property type="match status" value="1"/>
</dbReference>
<dbReference type="EMBL" id="PGGM01000010">
    <property type="protein sequence ID" value="PSH62063.1"/>
    <property type="molecule type" value="Genomic_DNA"/>
</dbReference>
<evidence type="ECO:0000256" key="1">
    <source>
        <dbReference type="ARBA" id="ARBA00022679"/>
    </source>
</evidence>
<keyword evidence="2" id="KW-0012">Acyltransferase</keyword>
<reference evidence="5" key="1">
    <citation type="submission" date="2017-11" db="EMBL/GenBank/DDBJ databases">
        <authorList>
            <person name="Kuznetsova I."/>
            <person name="Sazanova A."/>
            <person name="Chirak E."/>
            <person name="Safronova V."/>
            <person name="Willems A."/>
        </authorList>
    </citation>
    <scope>NUCLEOTIDE SEQUENCE [LARGE SCALE GENOMIC DNA]</scope>
    <source>
        <strain evidence="5">CCBAU 03422</strain>
    </source>
</reference>
<dbReference type="Gene3D" id="3.40.630.30">
    <property type="match status" value="1"/>
</dbReference>